<feature type="domain" description="FAD-binding" evidence="2">
    <location>
        <begin position="4"/>
        <end position="340"/>
    </location>
</feature>
<dbReference type="GO" id="GO:0019622">
    <property type="term" value="P:3-(3-hydroxy)phenylpropionate catabolic process"/>
    <property type="evidence" value="ECO:0007669"/>
    <property type="project" value="TreeGrafter"/>
</dbReference>
<dbReference type="Pfam" id="PF01494">
    <property type="entry name" value="FAD_binding_3"/>
    <property type="match status" value="1"/>
</dbReference>
<evidence type="ECO:0000256" key="1">
    <source>
        <dbReference type="ARBA" id="ARBA00023002"/>
    </source>
</evidence>
<evidence type="ECO:0000313" key="3">
    <source>
        <dbReference type="EMBL" id="KUN83311.1"/>
    </source>
</evidence>
<dbReference type="GO" id="GO:0071949">
    <property type="term" value="F:FAD binding"/>
    <property type="evidence" value="ECO:0007669"/>
    <property type="project" value="InterPro"/>
</dbReference>
<keyword evidence="4" id="KW-1185">Reference proteome</keyword>
<protein>
    <recommendedName>
        <fullName evidence="2">FAD-binding domain-containing protein</fullName>
    </recommendedName>
</protein>
<dbReference type="RefSeq" id="WP_055631662.1">
    <property type="nucleotide sequence ID" value="NZ_JBIRRP010000020.1"/>
</dbReference>
<keyword evidence="1" id="KW-0560">Oxidoreductase</keyword>
<dbReference type="STRING" id="1943.AQJ64_17765"/>
<evidence type="ECO:0000313" key="4">
    <source>
        <dbReference type="Proteomes" id="UP000052982"/>
    </source>
</evidence>
<dbReference type="InterPro" id="IPR050631">
    <property type="entry name" value="PheA/TfdB_FAD_monoxygenase"/>
</dbReference>
<dbReference type="PRINTS" id="PR00420">
    <property type="entry name" value="RNGMNOXGNASE"/>
</dbReference>
<dbReference type="Proteomes" id="UP000052982">
    <property type="component" value="Unassembled WGS sequence"/>
</dbReference>
<dbReference type="OrthoDB" id="8670884at2"/>
<dbReference type="AlphaFoldDB" id="A0A117RCI0"/>
<sequence>MKRYDAVIAGMGPTGVTLANLLARRGWRVLIADPAHEVYPLPRAITADHEVMRTFQAIGIADEVAQECIPHPGSDYLGVDGGLIKTFYPAPPPNPLGWEANFLFYQPRLEARLRRELERYPNVEQRPGTSLVDAAENADSVVVVLDRDGETEQVEAEFLVGCDGARSRTRSLVQPTITDLDFDEWWVIVDTNLVAGTALPSRATQYCQPSRPGTFIIGPGSLRRWEIKVLPSEDPQDFKDHAVLRRVLSHFVDVDALEIARVAVYRFHALVVDNWRRGRILLAGDAAHQMPPFLGQGMCAGIRDAAGLAWKLDAVAKRGWPEHVLDTYEAEMRPHVAEVVGLAKSFGEIIGELDPDRARARDARLREARRLRPDPTRQQVIPPLSAGLIASPPNVAAGTQFPQPWVRDTNGDRVRLDEVLGDWFAVVSIENDGESGAGPSDDSGRFFESACRALGARHVAVRTSTGGENGRTATRAADAEVVDLDGTLADWASRHGISWAIVRPDRYVYGTATSQGAALGLVEELCLRGEALASEPVVERH</sequence>
<name>A0A117RCI0_9ACTN</name>
<dbReference type="PANTHER" id="PTHR43476:SF3">
    <property type="entry name" value="FAD-BINDING MONOOXYGENASE"/>
    <property type="match status" value="1"/>
</dbReference>
<dbReference type="InterPro" id="IPR036188">
    <property type="entry name" value="FAD/NAD-bd_sf"/>
</dbReference>
<dbReference type="Gene3D" id="3.30.9.10">
    <property type="entry name" value="D-Amino Acid Oxidase, subunit A, domain 2"/>
    <property type="match status" value="1"/>
</dbReference>
<reference evidence="3 4" key="1">
    <citation type="submission" date="2015-10" db="EMBL/GenBank/DDBJ databases">
        <title>Draft genome sequence of Streptomyces griseoruber DSM 40281, type strain for the species Streptomyces griseoruber.</title>
        <authorList>
            <person name="Ruckert C."/>
            <person name="Winkler A."/>
            <person name="Kalinowski J."/>
            <person name="Kampfer P."/>
            <person name="Glaeser S."/>
        </authorList>
    </citation>
    <scope>NUCLEOTIDE SEQUENCE [LARGE SCALE GENOMIC DNA]</scope>
    <source>
        <strain evidence="3 4">DSM 40281</strain>
    </source>
</reference>
<evidence type="ECO:0000259" key="2">
    <source>
        <dbReference type="Pfam" id="PF01494"/>
    </source>
</evidence>
<accession>A0A117RCI0</accession>
<comment type="caution">
    <text evidence="3">The sequence shown here is derived from an EMBL/GenBank/DDBJ whole genome shotgun (WGS) entry which is preliminary data.</text>
</comment>
<gene>
    <name evidence="3" type="ORF">AQJ64_17765</name>
</gene>
<dbReference type="InterPro" id="IPR002938">
    <property type="entry name" value="FAD-bd"/>
</dbReference>
<dbReference type="NCBIfam" id="NF004829">
    <property type="entry name" value="PRK06183.1-3"/>
    <property type="match status" value="1"/>
</dbReference>
<dbReference type="Gene3D" id="3.50.50.60">
    <property type="entry name" value="FAD/NAD(P)-binding domain"/>
    <property type="match status" value="1"/>
</dbReference>
<organism evidence="3 4">
    <name type="scientific">Streptomyces griseoruber</name>
    <dbReference type="NCBI Taxonomy" id="1943"/>
    <lineage>
        <taxon>Bacteria</taxon>
        <taxon>Bacillati</taxon>
        <taxon>Actinomycetota</taxon>
        <taxon>Actinomycetes</taxon>
        <taxon>Kitasatosporales</taxon>
        <taxon>Streptomycetaceae</taxon>
        <taxon>Streptomyces</taxon>
    </lineage>
</organism>
<dbReference type="SUPFAM" id="SSF51905">
    <property type="entry name" value="FAD/NAD(P)-binding domain"/>
    <property type="match status" value="1"/>
</dbReference>
<dbReference type="GO" id="GO:0008688">
    <property type="term" value="F:3-(3-hydroxyphenyl)propionate hydroxylase activity"/>
    <property type="evidence" value="ECO:0007669"/>
    <property type="project" value="TreeGrafter"/>
</dbReference>
<dbReference type="PANTHER" id="PTHR43476">
    <property type="entry name" value="3-(3-HYDROXY-PHENYL)PROPIONATE/3-HYDROXYCINNAMIC ACID HYDROXYLASE"/>
    <property type="match status" value="1"/>
</dbReference>
<dbReference type="EMBL" id="LMWW01000025">
    <property type="protein sequence ID" value="KUN83311.1"/>
    <property type="molecule type" value="Genomic_DNA"/>
</dbReference>
<proteinExistence type="predicted"/>